<dbReference type="Proteomes" id="UP000050297">
    <property type="component" value="Unassembled WGS sequence"/>
</dbReference>
<feature type="compositionally biased region" description="Polar residues" evidence="2">
    <location>
        <begin position="160"/>
        <end position="169"/>
    </location>
</feature>
<proteinExistence type="predicted"/>
<sequence>EQHRPAEAAQRFEDSRWKGVALYQAQDYASAARQFAEGNSAADHYNRGNALARGGELAAALDAYEQALDRQPDFPAAQTNRALVQGLLDQADEQKPAQDEQNKADQGEEGQQASQDPNSSASPAEQNPSRSDQPGTSESLPPDTSGKATSGESTDDEQTTRPPLQSADSPMTGERRQELEQWLRQIPDDPGELLRRKFRYEQQHQEKTR</sequence>
<evidence type="ECO:0000313" key="4">
    <source>
        <dbReference type="Proteomes" id="UP000050297"/>
    </source>
</evidence>
<accession>A0A0P9HVQ8</accession>
<dbReference type="Gene3D" id="1.25.40.10">
    <property type="entry name" value="Tetratricopeptide repeat domain"/>
    <property type="match status" value="1"/>
</dbReference>
<feature type="repeat" description="TPR" evidence="1">
    <location>
        <begin position="41"/>
        <end position="74"/>
    </location>
</feature>
<evidence type="ECO:0000256" key="1">
    <source>
        <dbReference type="PROSITE-ProRule" id="PRU00339"/>
    </source>
</evidence>
<reference evidence="3 4" key="1">
    <citation type="submission" date="2015-09" db="EMBL/GenBank/DDBJ databases">
        <title>Genome announcement of multiple Pseudomonas syringae strains.</title>
        <authorList>
            <person name="Thakur S."/>
            <person name="Wang P.W."/>
            <person name="Gong Y."/>
            <person name="Weir B.S."/>
            <person name="Guttman D.S."/>
        </authorList>
    </citation>
    <scope>NUCLEOTIDE SEQUENCE [LARGE SCALE GENOMIC DNA]</scope>
    <source>
        <strain evidence="3 4">ICMP2802</strain>
    </source>
</reference>
<dbReference type="SUPFAM" id="SSF48452">
    <property type="entry name" value="TPR-like"/>
    <property type="match status" value="1"/>
</dbReference>
<feature type="compositionally biased region" description="Basic and acidic residues" evidence="2">
    <location>
        <begin position="92"/>
        <end position="106"/>
    </location>
</feature>
<evidence type="ECO:0000256" key="2">
    <source>
        <dbReference type="SAM" id="MobiDB-lite"/>
    </source>
</evidence>
<dbReference type="EMBL" id="LJPM01000274">
    <property type="protein sequence ID" value="KPW19833.1"/>
    <property type="molecule type" value="Genomic_DNA"/>
</dbReference>
<evidence type="ECO:0000313" key="3">
    <source>
        <dbReference type="EMBL" id="KPW19833.1"/>
    </source>
</evidence>
<name>A0A0P9HVQ8_PSESX</name>
<feature type="region of interest" description="Disordered" evidence="2">
    <location>
        <begin position="71"/>
        <end position="209"/>
    </location>
</feature>
<dbReference type="InterPro" id="IPR019734">
    <property type="entry name" value="TPR_rpt"/>
</dbReference>
<dbReference type="RefSeq" id="WP_144434035.1">
    <property type="nucleotide sequence ID" value="NZ_LJPM01000274.1"/>
</dbReference>
<protein>
    <submittedName>
        <fullName evidence="3">TPR repeat-containing von Willebrand factor, type A</fullName>
    </submittedName>
</protein>
<organism evidence="3 4">
    <name type="scientific">Pseudomonas syringae pv. aceris</name>
    <dbReference type="NCBI Taxonomy" id="199198"/>
    <lineage>
        <taxon>Bacteria</taxon>
        <taxon>Pseudomonadati</taxon>
        <taxon>Pseudomonadota</taxon>
        <taxon>Gammaproteobacteria</taxon>
        <taxon>Pseudomonadales</taxon>
        <taxon>Pseudomonadaceae</taxon>
        <taxon>Pseudomonas</taxon>
        <taxon>Pseudomonas syringae</taxon>
    </lineage>
</organism>
<dbReference type="InterPro" id="IPR011990">
    <property type="entry name" value="TPR-like_helical_dom_sf"/>
</dbReference>
<feature type="compositionally biased region" description="Polar residues" evidence="2">
    <location>
        <begin position="109"/>
        <end position="139"/>
    </location>
</feature>
<keyword evidence="1" id="KW-0802">TPR repeat</keyword>
<feature type="compositionally biased region" description="Basic and acidic residues" evidence="2">
    <location>
        <begin position="192"/>
        <end position="209"/>
    </location>
</feature>
<gene>
    <name evidence="3" type="ORF">ALO91_03312</name>
</gene>
<dbReference type="PATRIC" id="fig|199198.5.peg.4699"/>
<dbReference type="Pfam" id="PF00515">
    <property type="entry name" value="TPR_1"/>
    <property type="match status" value="1"/>
</dbReference>
<dbReference type="AlphaFoldDB" id="A0A0P9HVQ8"/>
<dbReference type="PROSITE" id="PS50005">
    <property type="entry name" value="TPR"/>
    <property type="match status" value="1"/>
</dbReference>
<dbReference type="SMART" id="SM00028">
    <property type="entry name" value="TPR"/>
    <property type="match status" value="1"/>
</dbReference>
<comment type="caution">
    <text evidence="3">The sequence shown here is derived from an EMBL/GenBank/DDBJ whole genome shotgun (WGS) entry which is preliminary data.</text>
</comment>
<feature type="non-terminal residue" evidence="3">
    <location>
        <position position="1"/>
    </location>
</feature>